<organism evidence="1">
    <name type="scientific">uncultured Nocardioidaceae bacterium</name>
    <dbReference type="NCBI Taxonomy" id="253824"/>
    <lineage>
        <taxon>Bacteria</taxon>
        <taxon>Bacillati</taxon>
        <taxon>Actinomycetota</taxon>
        <taxon>Actinomycetes</taxon>
        <taxon>Propionibacteriales</taxon>
        <taxon>Nocardioidaceae</taxon>
        <taxon>environmental samples</taxon>
    </lineage>
</organism>
<proteinExistence type="predicted"/>
<name>A0A6J4MQU0_9ACTN</name>
<dbReference type="AlphaFoldDB" id="A0A6J4MQU0"/>
<reference evidence="1" key="1">
    <citation type="submission" date="2020-02" db="EMBL/GenBank/DDBJ databases">
        <authorList>
            <person name="Meier V. D."/>
        </authorList>
    </citation>
    <scope>NUCLEOTIDE SEQUENCE</scope>
    <source>
        <strain evidence="1">AVDCRST_MAG21</strain>
    </source>
</reference>
<sequence>MTWSGARSSELRPGRHRTGANLGCARRLDVFEHVLRMNQASPPRSSQ</sequence>
<gene>
    <name evidence="1" type="ORF">AVDCRST_MAG21-7</name>
</gene>
<dbReference type="EMBL" id="CADCUL010000002">
    <property type="protein sequence ID" value="CAA9364170.1"/>
    <property type="molecule type" value="Genomic_DNA"/>
</dbReference>
<accession>A0A6J4MQU0</accession>
<evidence type="ECO:0000313" key="1">
    <source>
        <dbReference type="EMBL" id="CAA9364170.1"/>
    </source>
</evidence>
<protein>
    <submittedName>
        <fullName evidence="1">Uncharacterized protein</fullName>
    </submittedName>
</protein>